<dbReference type="EMBL" id="QUSK01000030">
    <property type="protein sequence ID" value="RGD73469.1"/>
    <property type="molecule type" value="Genomic_DNA"/>
</dbReference>
<feature type="transmembrane region" description="Helical" evidence="6">
    <location>
        <begin position="138"/>
        <end position="159"/>
    </location>
</feature>
<dbReference type="InterPro" id="IPR002528">
    <property type="entry name" value="MATE_fam"/>
</dbReference>
<dbReference type="Proteomes" id="UP000260721">
    <property type="component" value="Unassembled WGS sequence"/>
</dbReference>
<name>A0A3E3DWX0_9FIRM</name>
<protein>
    <recommendedName>
        <fullName evidence="3">Probable multidrug resistance protein NorM</fullName>
    </recommendedName>
    <alternativeName>
        <fullName evidence="5">Multidrug-efflux transporter</fullName>
    </alternativeName>
</protein>
<comment type="caution">
    <text evidence="7">The sequence shown here is derived from an EMBL/GenBank/DDBJ whole genome shotgun (WGS) entry which is preliminary data.</text>
</comment>
<feature type="transmembrane region" description="Helical" evidence="6">
    <location>
        <begin position="199"/>
        <end position="221"/>
    </location>
</feature>
<feature type="transmembrane region" description="Helical" evidence="6">
    <location>
        <begin position="395"/>
        <end position="417"/>
    </location>
</feature>
<comment type="function">
    <text evidence="1">Multidrug efflux pump.</text>
</comment>
<sequence length="456" mass="50558">MRTTSFKLSRFIGPVSFYKYAFSLAIPLGITNLLAISMGALDTLMISWIHQVSAVGTATQIEVIALNVVWACAAGTGIYAIQFFGAGDYKNLKRCFGLSISCAAFVGILTYGVITFFSASILHFYIQNDEVIWNGCQYLRIAKYAYILMSFQLSFSVIYRNLGKPFYPFVIGMITFLMKMLWNVLLIFGYAGFPKLGIIGAPLASCIAHSIALAVNIILAYKTKQPFVGKIREMFSYDLSFIRRILPRIRPLLLNEILFGFGNTLFVKAFGFLGIEAMNAYYIGAKIGDLFFAVANGFSDSISSIIGISLGQGKLKEAGQQSMYLISMAIGLCLGAVILITCFSPFLVSLFEVQSASVLNNAIWIVRIFALRIGMRFFIVIIFGTLRTGGDTKALMFLDSGLMYMVGLSIAFGSILVFHVQSIVLVFLLCQTEYVLRILFGMMRYRKGLWKTNLVS</sequence>
<dbReference type="PANTHER" id="PTHR43298">
    <property type="entry name" value="MULTIDRUG RESISTANCE PROTEIN NORM-RELATED"/>
    <property type="match status" value="1"/>
</dbReference>
<dbReference type="Pfam" id="PF01554">
    <property type="entry name" value="MatE"/>
    <property type="match status" value="2"/>
</dbReference>
<feature type="transmembrane region" description="Helical" evidence="6">
    <location>
        <begin position="290"/>
        <end position="311"/>
    </location>
</feature>
<comment type="similarity">
    <text evidence="2">Belongs to the multi antimicrobial extrusion (MATE) (TC 2.A.66.1) family.</text>
</comment>
<dbReference type="GO" id="GO:0015297">
    <property type="term" value="F:antiporter activity"/>
    <property type="evidence" value="ECO:0007669"/>
    <property type="project" value="InterPro"/>
</dbReference>
<keyword evidence="6" id="KW-1133">Transmembrane helix</keyword>
<feature type="transmembrane region" description="Helical" evidence="6">
    <location>
        <begin position="20"/>
        <end position="41"/>
    </location>
</feature>
<reference evidence="7 8" key="1">
    <citation type="submission" date="2018-08" db="EMBL/GenBank/DDBJ databases">
        <title>A genome reference for cultivated species of the human gut microbiota.</title>
        <authorList>
            <person name="Zou Y."/>
            <person name="Xue W."/>
            <person name="Luo G."/>
        </authorList>
    </citation>
    <scope>NUCLEOTIDE SEQUENCE [LARGE SCALE GENOMIC DNA]</scope>
    <source>
        <strain evidence="7 8">TF08-11</strain>
    </source>
</reference>
<evidence type="ECO:0000256" key="4">
    <source>
        <dbReference type="ARBA" id="ARBA00022448"/>
    </source>
</evidence>
<evidence type="ECO:0000256" key="5">
    <source>
        <dbReference type="ARBA" id="ARBA00031636"/>
    </source>
</evidence>
<keyword evidence="4" id="KW-0813">Transport</keyword>
<feature type="transmembrane region" description="Helical" evidence="6">
    <location>
        <begin position="96"/>
        <end position="126"/>
    </location>
</feature>
<gene>
    <name evidence="7" type="ORF">DXC78_11115</name>
</gene>
<feature type="transmembrane region" description="Helical" evidence="6">
    <location>
        <begin position="323"/>
        <end position="350"/>
    </location>
</feature>
<accession>A0A3E3DWX0</accession>
<feature type="transmembrane region" description="Helical" evidence="6">
    <location>
        <begin position="61"/>
        <end position="84"/>
    </location>
</feature>
<dbReference type="GO" id="GO:0042910">
    <property type="term" value="F:xenobiotic transmembrane transporter activity"/>
    <property type="evidence" value="ECO:0007669"/>
    <property type="project" value="InterPro"/>
</dbReference>
<evidence type="ECO:0000313" key="7">
    <source>
        <dbReference type="EMBL" id="RGD73469.1"/>
    </source>
</evidence>
<evidence type="ECO:0000256" key="6">
    <source>
        <dbReference type="SAM" id="Phobius"/>
    </source>
</evidence>
<evidence type="ECO:0000313" key="8">
    <source>
        <dbReference type="Proteomes" id="UP000260721"/>
    </source>
</evidence>
<organism evidence="7 8">
    <name type="scientific">Faecalicoccus pleomorphus</name>
    <dbReference type="NCBI Taxonomy" id="1323"/>
    <lineage>
        <taxon>Bacteria</taxon>
        <taxon>Bacillati</taxon>
        <taxon>Bacillota</taxon>
        <taxon>Erysipelotrichia</taxon>
        <taxon>Erysipelotrichales</taxon>
        <taxon>Erysipelotrichaceae</taxon>
        <taxon>Faecalicoccus</taxon>
    </lineage>
</organism>
<feature type="transmembrane region" description="Helical" evidence="6">
    <location>
        <begin position="423"/>
        <end position="440"/>
    </location>
</feature>
<evidence type="ECO:0000256" key="1">
    <source>
        <dbReference type="ARBA" id="ARBA00003408"/>
    </source>
</evidence>
<evidence type="ECO:0000256" key="3">
    <source>
        <dbReference type="ARBA" id="ARBA00020268"/>
    </source>
</evidence>
<dbReference type="PANTHER" id="PTHR43298:SF2">
    <property type="entry name" value="FMN_FAD EXPORTER YEEO-RELATED"/>
    <property type="match status" value="1"/>
</dbReference>
<dbReference type="AlphaFoldDB" id="A0A3E3DWX0"/>
<dbReference type="RefSeq" id="WP_117447082.1">
    <property type="nucleotide sequence ID" value="NZ_CALCIP010000025.1"/>
</dbReference>
<keyword evidence="6" id="KW-0472">Membrane</keyword>
<keyword evidence="6" id="KW-0812">Transmembrane</keyword>
<dbReference type="InterPro" id="IPR050222">
    <property type="entry name" value="MATE_MdtK"/>
</dbReference>
<feature type="transmembrane region" description="Helical" evidence="6">
    <location>
        <begin position="166"/>
        <end position="193"/>
    </location>
</feature>
<evidence type="ECO:0000256" key="2">
    <source>
        <dbReference type="ARBA" id="ARBA00010199"/>
    </source>
</evidence>
<dbReference type="GO" id="GO:0005886">
    <property type="term" value="C:plasma membrane"/>
    <property type="evidence" value="ECO:0007669"/>
    <property type="project" value="TreeGrafter"/>
</dbReference>
<proteinExistence type="inferred from homology"/>
<feature type="transmembrane region" description="Helical" evidence="6">
    <location>
        <begin position="252"/>
        <end position="275"/>
    </location>
</feature>
<feature type="transmembrane region" description="Helical" evidence="6">
    <location>
        <begin position="362"/>
        <end position="383"/>
    </location>
</feature>